<evidence type="ECO:0000313" key="4">
    <source>
        <dbReference type="Proteomes" id="UP000000939"/>
    </source>
</evidence>
<keyword evidence="2" id="KW-1133">Transmembrane helix</keyword>
<evidence type="ECO:0000256" key="1">
    <source>
        <dbReference type="SAM" id="MobiDB-lite"/>
    </source>
</evidence>
<keyword evidence="2" id="KW-0812">Transmembrane</keyword>
<dbReference type="STRING" id="572480.Arnit_2875"/>
<dbReference type="RefSeq" id="WP_013136668.1">
    <property type="nucleotide sequence ID" value="NC_014166.1"/>
</dbReference>
<feature type="compositionally biased region" description="Polar residues" evidence="1">
    <location>
        <begin position="39"/>
        <end position="49"/>
    </location>
</feature>
<dbReference type="AlphaFoldDB" id="D5V7A3"/>
<feature type="transmembrane region" description="Helical" evidence="2">
    <location>
        <begin position="13"/>
        <end position="32"/>
    </location>
</feature>
<feature type="compositionally biased region" description="Basic and acidic residues" evidence="1">
    <location>
        <begin position="50"/>
        <end position="60"/>
    </location>
</feature>
<dbReference type="Proteomes" id="UP000000939">
    <property type="component" value="Chromosome"/>
</dbReference>
<keyword evidence="2" id="KW-0472">Membrane</keyword>
<name>D5V7A3_ARCNC</name>
<evidence type="ECO:0000313" key="3">
    <source>
        <dbReference type="EMBL" id="ADG94523.1"/>
    </source>
</evidence>
<organism evidence="3 4">
    <name type="scientific">Arcobacter nitrofigilis (strain ATCC 33309 / DSM 7299 / CCUG 15893 / LMG 7604 / NCTC 12251 / CI)</name>
    <name type="common">Campylobacter nitrofigilis</name>
    <dbReference type="NCBI Taxonomy" id="572480"/>
    <lineage>
        <taxon>Bacteria</taxon>
        <taxon>Pseudomonadati</taxon>
        <taxon>Campylobacterota</taxon>
        <taxon>Epsilonproteobacteria</taxon>
        <taxon>Campylobacterales</taxon>
        <taxon>Arcobacteraceae</taxon>
        <taxon>Arcobacter</taxon>
    </lineage>
</organism>
<proteinExistence type="predicted"/>
<accession>D5V7A3</accession>
<dbReference type="HOGENOM" id="CLU_1811792_0_0_7"/>
<reference evidence="3 4" key="1">
    <citation type="journal article" date="2010" name="Stand. Genomic Sci.">
        <title>Complete genome sequence of Arcobacter nitrofigilis type strain (CI).</title>
        <authorList>
            <person name="Pati A."/>
            <person name="Gronow S."/>
            <person name="Lapidus A."/>
            <person name="Copeland A."/>
            <person name="Glavina Del Rio T."/>
            <person name="Nolan M."/>
            <person name="Lucas S."/>
            <person name="Tice H."/>
            <person name="Cheng J.F."/>
            <person name="Han C."/>
            <person name="Chertkov O."/>
            <person name="Bruce D."/>
            <person name="Tapia R."/>
            <person name="Goodwin L."/>
            <person name="Pitluck S."/>
            <person name="Liolios K."/>
            <person name="Ivanova N."/>
            <person name="Mavromatis K."/>
            <person name="Chen A."/>
            <person name="Palaniappan K."/>
            <person name="Land M."/>
            <person name="Hauser L."/>
            <person name="Chang Y.J."/>
            <person name="Jeffries C.D."/>
            <person name="Detter J.C."/>
            <person name="Rohde M."/>
            <person name="Goker M."/>
            <person name="Bristow J."/>
            <person name="Eisen J.A."/>
            <person name="Markowitz V."/>
            <person name="Hugenholtz P."/>
            <person name="Klenk H.P."/>
            <person name="Kyrpides N.C."/>
        </authorList>
    </citation>
    <scope>NUCLEOTIDE SEQUENCE [LARGE SCALE GENOMIC DNA]</scope>
    <source>
        <strain evidence="4">ATCC 33309 / DSM 7299 / CCUG 15893 / LMG 7604 / NCTC 12251 / CI</strain>
    </source>
</reference>
<dbReference type="KEGG" id="ant:Arnit_2875"/>
<dbReference type="OrthoDB" id="5348848at2"/>
<gene>
    <name evidence="3" type="ordered locus">Arnit_2875</name>
</gene>
<keyword evidence="4" id="KW-1185">Reference proteome</keyword>
<protein>
    <submittedName>
        <fullName evidence="3">Uncharacterized protein</fullName>
    </submittedName>
</protein>
<sequence precursor="true">MIVTVKNSGPKNYVMKIISVVALVAMFTAYYFHMSDEFSSNNGKSTSKQSMEEIKKEDSKEVEKLIYKEVETAVELVGQEHIQDVKIVKNKILLVCDTDTNLDALKVRYGTLALIKNDLNNIKIAIDIKYIIESKLNEK</sequence>
<dbReference type="EMBL" id="CP001999">
    <property type="protein sequence ID" value="ADG94523.1"/>
    <property type="molecule type" value="Genomic_DNA"/>
</dbReference>
<evidence type="ECO:0000256" key="2">
    <source>
        <dbReference type="SAM" id="Phobius"/>
    </source>
</evidence>
<feature type="region of interest" description="Disordered" evidence="1">
    <location>
        <begin position="39"/>
        <end position="60"/>
    </location>
</feature>